<organism evidence="2 3">
    <name type="scientific">Paraflavitalea soli</name>
    <dbReference type="NCBI Taxonomy" id="2315862"/>
    <lineage>
        <taxon>Bacteria</taxon>
        <taxon>Pseudomonadati</taxon>
        <taxon>Bacteroidota</taxon>
        <taxon>Chitinophagia</taxon>
        <taxon>Chitinophagales</taxon>
        <taxon>Chitinophagaceae</taxon>
        <taxon>Paraflavitalea</taxon>
    </lineage>
</organism>
<dbReference type="EMBL" id="CP032157">
    <property type="protein sequence ID" value="AXY74065.1"/>
    <property type="molecule type" value="Genomic_DNA"/>
</dbReference>
<reference evidence="2 3" key="1">
    <citation type="submission" date="2018-09" db="EMBL/GenBank/DDBJ databases">
        <title>Genome sequencing of strain 6GH32-13.</title>
        <authorList>
            <person name="Weon H.-Y."/>
            <person name="Heo J."/>
            <person name="Kwon S.-W."/>
        </authorList>
    </citation>
    <scope>NUCLEOTIDE SEQUENCE [LARGE SCALE GENOMIC DNA]</scope>
    <source>
        <strain evidence="2 3">5GH32-13</strain>
    </source>
</reference>
<feature type="signal peptide" evidence="1">
    <location>
        <begin position="1"/>
        <end position="21"/>
    </location>
</feature>
<name>A0A3B7MR33_9BACT</name>
<feature type="chain" id="PRO_5017565503" description="DUF4136 domain-containing protein" evidence="1">
    <location>
        <begin position="22"/>
        <end position="208"/>
    </location>
</feature>
<dbReference type="KEGG" id="pseg:D3H65_08750"/>
<evidence type="ECO:0000313" key="2">
    <source>
        <dbReference type="EMBL" id="AXY74065.1"/>
    </source>
</evidence>
<dbReference type="RefSeq" id="WP_119049952.1">
    <property type="nucleotide sequence ID" value="NZ_CP032157.1"/>
</dbReference>
<evidence type="ECO:0008006" key="4">
    <source>
        <dbReference type="Google" id="ProtNLM"/>
    </source>
</evidence>
<dbReference type="AlphaFoldDB" id="A0A3B7MR33"/>
<sequence>MKVIKAILLILLLAGCSSSKIVNSWKSDAVATGKYNKILVVGLNGDDNTVMRAKMEAHLVGDLKALGYQAVSSLEEYGPQALATRDEATVLAKLKNSGVDAVITIVLLDKEKERRYVPGEIYYSPYFIYQRSFWGYYNTMYGRIYSPGYYTTSTRYFWESNLYDLTSKELLYSVQTESFDPASMEGLAHEYGRLIVKDIVKKQVLINQ</sequence>
<gene>
    <name evidence="2" type="ORF">D3H65_08750</name>
</gene>
<protein>
    <recommendedName>
        <fullName evidence="4">DUF4136 domain-containing protein</fullName>
    </recommendedName>
</protein>
<keyword evidence="1" id="KW-0732">Signal</keyword>
<dbReference type="OrthoDB" id="6077795at2"/>
<dbReference type="Proteomes" id="UP000263900">
    <property type="component" value="Chromosome"/>
</dbReference>
<evidence type="ECO:0000256" key="1">
    <source>
        <dbReference type="SAM" id="SignalP"/>
    </source>
</evidence>
<proteinExistence type="predicted"/>
<keyword evidence="3" id="KW-1185">Reference proteome</keyword>
<evidence type="ECO:0000313" key="3">
    <source>
        <dbReference type="Proteomes" id="UP000263900"/>
    </source>
</evidence>
<dbReference type="PROSITE" id="PS51257">
    <property type="entry name" value="PROKAR_LIPOPROTEIN"/>
    <property type="match status" value="1"/>
</dbReference>
<accession>A0A3B7MR33</accession>